<feature type="domain" description="NAD(P)-binding" evidence="1">
    <location>
        <begin position="9"/>
        <end position="183"/>
    </location>
</feature>
<gene>
    <name evidence="2" type="ORF">Aglo03_06500</name>
</gene>
<dbReference type="EMBL" id="BSSD01000001">
    <property type="protein sequence ID" value="GLW89834.1"/>
    <property type="molecule type" value="Genomic_DNA"/>
</dbReference>
<dbReference type="AlphaFoldDB" id="A0A9W6QJN8"/>
<proteinExistence type="predicted"/>
<dbReference type="PANTHER" id="PTHR47129">
    <property type="entry name" value="QUINONE OXIDOREDUCTASE 2"/>
    <property type="match status" value="1"/>
</dbReference>
<dbReference type="Gene3D" id="3.90.25.10">
    <property type="entry name" value="UDP-galactose 4-epimerase, domain 1"/>
    <property type="match status" value="1"/>
</dbReference>
<dbReference type="Proteomes" id="UP001165042">
    <property type="component" value="Unassembled WGS sequence"/>
</dbReference>
<dbReference type="PANTHER" id="PTHR47129:SF1">
    <property type="entry name" value="NMRA-LIKE DOMAIN-CONTAINING PROTEIN"/>
    <property type="match status" value="1"/>
</dbReference>
<evidence type="ECO:0000313" key="2">
    <source>
        <dbReference type="EMBL" id="GLW89834.1"/>
    </source>
</evidence>
<dbReference type="InterPro" id="IPR036291">
    <property type="entry name" value="NAD(P)-bd_dom_sf"/>
</dbReference>
<accession>A0A9W6QJN8</accession>
<evidence type="ECO:0000259" key="1">
    <source>
        <dbReference type="Pfam" id="PF13460"/>
    </source>
</evidence>
<dbReference type="InterPro" id="IPR052718">
    <property type="entry name" value="NmrA-type_oxidoreductase"/>
</dbReference>
<organism evidence="2 3">
    <name type="scientific">Actinokineospora globicatena</name>
    <dbReference type="NCBI Taxonomy" id="103729"/>
    <lineage>
        <taxon>Bacteria</taxon>
        <taxon>Bacillati</taxon>
        <taxon>Actinomycetota</taxon>
        <taxon>Actinomycetes</taxon>
        <taxon>Pseudonocardiales</taxon>
        <taxon>Pseudonocardiaceae</taxon>
        <taxon>Actinokineospora</taxon>
    </lineage>
</organism>
<dbReference type="SUPFAM" id="SSF51735">
    <property type="entry name" value="NAD(P)-binding Rossmann-fold domains"/>
    <property type="match status" value="1"/>
</dbReference>
<protein>
    <submittedName>
        <fullName evidence="2">NAD(P)-dependent oxidoreductase</fullName>
    </submittedName>
</protein>
<reference evidence="2" key="1">
    <citation type="submission" date="2023-02" db="EMBL/GenBank/DDBJ databases">
        <title>Actinokineospora globicatena NBRC 15670.</title>
        <authorList>
            <person name="Ichikawa N."/>
            <person name="Sato H."/>
            <person name="Tonouchi N."/>
        </authorList>
    </citation>
    <scope>NUCLEOTIDE SEQUENCE</scope>
    <source>
        <strain evidence="2">NBRC 15670</strain>
    </source>
</reference>
<comment type="caution">
    <text evidence="2">The sequence shown here is derived from an EMBL/GenBank/DDBJ whole genome shotgun (WGS) entry which is preliminary data.</text>
</comment>
<name>A0A9W6QJN8_9PSEU</name>
<evidence type="ECO:0000313" key="3">
    <source>
        <dbReference type="Proteomes" id="UP001165042"/>
    </source>
</evidence>
<sequence length="288" mass="30146">MSPVIAITGATGNIGGRVARLLSAKGATQRLLSRDPGALPALPGATAVRGAEYADGPALREAFTGADTLLLVSARESANRVHEHKTAIDAAVAAGVGRIVYTSFLGAAPDCTFTFGQDHWHTEQHLKATGVPFVVLRDSMYASGIPAMAGTEGVLRGPAGQGRVSVVALDDVAAVAAELLLDPAHDGQVLDVTGPEAITFAEGARILSEVAGREVRYEEETEDEAYASRAHYDAPEFEVAGWVTSYTAIAAGELATVSDTVERVTGRPAQTFQEYLRANPDSYANLLK</sequence>
<dbReference type="RefSeq" id="WP_285607340.1">
    <property type="nucleotide sequence ID" value="NZ_BSSD01000001.1"/>
</dbReference>
<dbReference type="CDD" id="cd05269">
    <property type="entry name" value="TMR_SDR_a"/>
    <property type="match status" value="1"/>
</dbReference>
<keyword evidence="3" id="KW-1185">Reference proteome</keyword>
<dbReference type="InterPro" id="IPR016040">
    <property type="entry name" value="NAD(P)-bd_dom"/>
</dbReference>
<dbReference type="Pfam" id="PF13460">
    <property type="entry name" value="NAD_binding_10"/>
    <property type="match status" value="1"/>
</dbReference>
<dbReference type="Gene3D" id="3.40.50.720">
    <property type="entry name" value="NAD(P)-binding Rossmann-like Domain"/>
    <property type="match status" value="1"/>
</dbReference>